<proteinExistence type="predicted"/>
<reference evidence="1 2" key="1">
    <citation type="submission" date="2020-05" db="EMBL/GenBank/DDBJ databases">
        <title>Draft Genome Sequences of Sphingomonas sp. Isolated from the International Space Station.</title>
        <authorList>
            <person name="Bijlani S."/>
            <person name="Singh N.K."/>
            <person name="Mason C.E."/>
            <person name="Wang C.C."/>
            <person name="Venkateswaran K."/>
        </authorList>
    </citation>
    <scope>NUCLEOTIDE SEQUENCE [LARGE SCALE GENOMIC DNA]</scope>
    <source>
        <strain evidence="1 2">FKI-L5-BR-P1</strain>
    </source>
</reference>
<protein>
    <submittedName>
        <fullName evidence="1">Uncharacterized protein</fullName>
    </submittedName>
</protein>
<evidence type="ECO:0000313" key="2">
    <source>
        <dbReference type="Proteomes" id="UP000550136"/>
    </source>
</evidence>
<accession>A0A7Y2KNA6</accession>
<dbReference type="EMBL" id="JABEOU010000015">
    <property type="protein sequence ID" value="NNG56550.1"/>
    <property type="molecule type" value="Genomic_DNA"/>
</dbReference>
<dbReference type="Proteomes" id="UP000550136">
    <property type="component" value="Unassembled WGS sequence"/>
</dbReference>
<gene>
    <name evidence="1" type="ORF">HKX06_04030</name>
</gene>
<evidence type="ECO:0000313" key="1">
    <source>
        <dbReference type="EMBL" id="NNG56550.1"/>
    </source>
</evidence>
<organism evidence="1 2">
    <name type="scientific">Sphingomonas paucimobilis</name>
    <name type="common">Pseudomonas paucimobilis</name>
    <dbReference type="NCBI Taxonomy" id="13689"/>
    <lineage>
        <taxon>Bacteria</taxon>
        <taxon>Pseudomonadati</taxon>
        <taxon>Pseudomonadota</taxon>
        <taxon>Alphaproteobacteria</taxon>
        <taxon>Sphingomonadales</taxon>
        <taxon>Sphingomonadaceae</taxon>
        <taxon>Sphingomonas</taxon>
    </lineage>
</organism>
<name>A0A7Y2KNA6_SPHPI</name>
<sequence length="307" mass="33739">MTLVITACTNRKRKPVSDSLHMAALPEADLSNLADDWARRLARERARFRGDEIYGGRSFREAIAAARLLDARLMVVSAGLGLIDAEASVPPYACTVLIGAPDSISARIIGEFDSAAWWRKLNQASPFAVALHDVASRNDGLICAALSEAYIDMIAADLLSLPRTVLARLRLFTRAPADQIPATLRDFLMPYDDRLDGPDSSNRGTRSDFAGRALRHFAEVIADNVDARDAHAHAEAVSHALEGWRLPTQFARTRHDDAALLDLIRANWDAEGGSSSRLLRRFRDDLGIACEQGRFAQLARIVRGERA</sequence>
<comment type="caution">
    <text evidence="1">The sequence shown here is derived from an EMBL/GenBank/DDBJ whole genome shotgun (WGS) entry which is preliminary data.</text>
</comment>
<dbReference type="AlphaFoldDB" id="A0A7Y2KNA6"/>
<dbReference type="RefSeq" id="WP_170170662.1">
    <property type="nucleotide sequence ID" value="NZ_JABEOU010000015.1"/>
</dbReference>